<dbReference type="GO" id="GO:0043565">
    <property type="term" value="F:sequence-specific DNA binding"/>
    <property type="evidence" value="ECO:0007669"/>
    <property type="project" value="InterPro"/>
</dbReference>
<dbReference type="KEGG" id="aef:GEV26_03875"/>
<dbReference type="InterPro" id="IPR009057">
    <property type="entry name" value="Homeodomain-like_sf"/>
</dbReference>
<dbReference type="InterPro" id="IPR050204">
    <property type="entry name" value="AraC_XylS_family_regulators"/>
</dbReference>
<organism evidence="5 6">
    <name type="scientific">Aeromicrobium yanjiei</name>
    <dbReference type="NCBI Taxonomy" id="2662028"/>
    <lineage>
        <taxon>Bacteria</taxon>
        <taxon>Bacillati</taxon>
        <taxon>Actinomycetota</taxon>
        <taxon>Actinomycetes</taxon>
        <taxon>Propionibacteriales</taxon>
        <taxon>Nocardioidaceae</taxon>
        <taxon>Aeromicrobium</taxon>
    </lineage>
</organism>
<dbReference type="InterPro" id="IPR018060">
    <property type="entry name" value="HTH_AraC"/>
</dbReference>
<dbReference type="EMBL" id="CP045737">
    <property type="protein sequence ID" value="QGG40569.1"/>
    <property type="molecule type" value="Genomic_DNA"/>
</dbReference>
<dbReference type="GO" id="GO:0003700">
    <property type="term" value="F:DNA-binding transcription factor activity"/>
    <property type="evidence" value="ECO:0007669"/>
    <property type="project" value="InterPro"/>
</dbReference>
<keyword evidence="2" id="KW-0238">DNA-binding</keyword>
<evidence type="ECO:0000256" key="1">
    <source>
        <dbReference type="ARBA" id="ARBA00023015"/>
    </source>
</evidence>
<proteinExistence type="predicted"/>
<keyword evidence="1" id="KW-0805">Transcription regulation</keyword>
<dbReference type="InterPro" id="IPR035418">
    <property type="entry name" value="AraC-bd_2"/>
</dbReference>
<gene>
    <name evidence="5" type="ORF">GEV26_03875</name>
</gene>
<dbReference type="Gene3D" id="1.10.10.60">
    <property type="entry name" value="Homeodomain-like"/>
    <property type="match status" value="1"/>
</dbReference>
<dbReference type="RefSeq" id="WP_153651840.1">
    <property type="nucleotide sequence ID" value="NZ_CP045737.1"/>
</dbReference>
<evidence type="ECO:0000313" key="5">
    <source>
        <dbReference type="EMBL" id="QGG40569.1"/>
    </source>
</evidence>
<dbReference type="PANTHER" id="PTHR46796:SF6">
    <property type="entry name" value="ARAC SUBFAMILY"/>
    <property type="match status" value="1"/>
</dbReference>
<dbReference type="AlphaFoldDB" id="A0A5Q2MFT0"/>
<name>A0A5Q2MFT0_9ACTN</name>
<dbReference type="PANTHER" id="PTHR46796">
    <property type="entry name" value="HTH-TYPE TRANSCRIPTIONAL ACTIVATOR RHAS-RELATED"/>
    <property type="match status" value="1"/>
</dbReference>
<sequence>MNDETTDAGGRFVRRAAQGTNHAPSLGAPFVESSNARHWAELIRDVYGGVDVVARTEDPFEGRLARRTLDRLETVELRTSAQEYTRTQSMVARQPSDDLFVTLIAQGEALVVQGNHTSTLSAGDFVFVESSRPYTVAVGSSTRLIDFSWPRDGIGLAESECRAITARAFRASSPLGRWLSPALLGLHDMDEGVSRAGVARIADGIADLLITAALELGTPEDVHAQWRGQYDEMLRFIERNLDDPDLSAETLVAHFFMSSRSVHRIFARFGSTPTVRIREARLERARQMMIARAHRTKSVSFIASQAGFSSLQVFSRTFTAKYGVGPRQYRADHL</sequence>
<evidence type="ECO:0000256" key="3">
    <source>
        <dbReference type="ARBA" id="ARBA00023163"/>
    </source>
</evidence>
<keyword evidence="6" id="KW-1185">Reference proteome</keyword>
<dbReference type="Pfam" id="PF14525">
    <property type="entry name" value="AraC_binding_2"/>
    <property type="match status" value="1"/>
</dbReference>
<dbReference type="SUPFAM" id="SSF46689">
    <property type="entry name" value="Homeodomain-like"/>
    <property type="match status" value="1"/>
</dbReference>
<reference evidence="5 6" key="1">
    <citation type="submission" date="2019-11" db="EMBL/GenBank/DDBJ databases">
        <authorList>
            <person name="Li J."/>
        </authorList>
    </citation>
    <scope>NUCLEOTIDE SEQUENCE [LARGE SCALE GENOMIC DNA]</scope>
    <source>
        <strain evidence="5 6">MF47</strain>
    </source>
</reference>
<dbReference type="SMART" id="SM00342">
    <property type="entry name" value="HTH_ARAC"/>
    <property type="match status" value="1"/>
</dbReference>
<dbReference type="Proteomes" id="UP000392064">
    <property type="component" value="Chromosome"/>
</dbReference>
<dbReference type="Pfam" id="PF12833">
    <property type="entry name" value="HTH_18"/>
    <property type="match status" value="1"/>
</dbReference>
<feature type="domain" description="HTH araC/xylS-type" evidence="4">
    <location>
        <begin position="231"/>
        <end position="332"/>
    </location>
</feature>
<evidence type="ECO:0000313" key="6">
    <source>
        <dbReference type="Proteomes" id="UP000392064"/>
    </source>
</evidence>
<evidence type="ECO:0000259" key="4">
    <source>
        <dbReference type="PROSITE" id="PS01124"/>
    </source>
</evidence>
<evidence type="ECO:0000256" key="2">
    <source>
        <dbReference type="ARBA" id="ARBA00023125"/>
    </source>
</evidence>
<dbReference type="PROSITE" id="PS01124">
    <property type="entry name" value="HTH_ARAC_FAMILY_2"/>
    <property type="match status" value="1"/>
</dbReference>
<protein>
    <submittedName>
        <fullName evidence="5">Helix-turn-helix domain-containing protein</fullName>
    </submittedName>
</protein>
<keyword evidence="3" id="KW-0804">Transcription</keyword>
<accession>A0A5Q2MFT0</accession>